<evidence type="ECO:0000313" key="3">
    <source>
        <dbReference type="RefSeq" id="XP_019083895.1"/>
    </source>
</evidence>
<keyword evidence="1" id="KW-1133">Transmembrane helix</keyword>
<protein>
    <submittedName>
        <fullName evidence="3">Uncharacterized protein LOC104706302</fullName>
    </submittedName>
</protein>
<name>A0ABM1QAV7_CAMSA</name>
<gene>
    <name evidence="3" type="primary">LOC104706302</name>
</gene>
<evidence type="ECO:0000313" key="2">
    <source>
        <dbReference type="Proteomes" id="UP000694864"/>
    </source>
</evidence>
<dbReference type="GeneID" id="104706302"/>
<organism evidence="2 3">
    <name type="scientific">Camelina sativa</name>
    <name type="common">False flax</name>
    <name type="synonym">Myagrum sativum</name>
    <dbReference type="NCBI Taxonomy" id="90675"/>
    <lineage>
        <taxon>Eukaryota</taxon>
        <taxon>Viridiplantae</taxon>
        <taxon>Streptophyta</taxon>
        <taxon>Embryophyta</taxon>
        <taxon>Tracheophyta</taxon>
        <taxon>Spermatophyta</taxon>
        <taxon>Magnoliopsida</taxon>
        <taxon>eudicotyledons</taxon>
        <taxon>Gunneridae</taxon>
        <taxon>Pentapetalae</taxon>
        <taxon>rosids</taxon>
        <taxon>malvids</taxon>
        <taxon>Brassicales</taxon>
        <taxon>Brassicaceae</taxon>
        <taxon>Camelineae</taxon>
        <taxon>Camelina</taxon>
    </lineage>
</organism>
<keyword evidence="1" id="KW-0812">Transmembrane</keyword>
<reference evidence="3" key="2">
    <citation type="submission" date="2025-08" db="UniProtKB">
        <authorList>
            <consortium name="RefSeq"/>
        </authorList>
    </citation>
    <scope>IDENTIFICATION</scope>
    <source>
        <tissue evidence="3">Leaf</tissue>
    </source>
</reference>
<keyword evidence="2" id="KW-1185">Reference proteome</keyword>
<accession>A0ABM1QAV7</accession>
<keyword evidence="1" id="KW-0472">Membrane</keyword>
<proteinExistence type="predicted"/>
<feature type="transmembrane region" description="Helical" evidence="1">
    <location>
        <begin position="18"/>
        <end position="36"/>
    </location>
</feature>
<reference evidence="2" key="1">
    <citation type="journal article" date="2014" name="Nat. Commun.">
        <title>The emerging biofuel crop Camelina sativa retains a highly undifferentiated hexaploid genome structure.</title>
        <authorList>
            <person name="Kagale S."/>
            <person name="Koh C."/>
            <person name="Nixon J."/>
            <person name="Bollina V."/>
            <person name="Clarke W.E."/>
            <person name="Tuteja R."/>
            <person name="Spillane C."/>
            <person name="Robinson S.J."/>
            <person name="Links M.G."/>
            <person name="Clarke C."/>
            <person name="Higgins E.E."/>
            <person name="Huebert T."/>
            <person name="Sharpe A.G."/>
            <person name="Parkin I.A."/>
        </authorList>
    </citation>
    <scope>NUCLEOTIDE SEQUENCE [LARGE SCALE GENOMIC DNA]</scope>
    <source>
        <strain evidence="2">cv. DH55</strain>
    </source>
</reference>
<evidence type="ECO:0000256" key="1">
    <source>
        <dbReference type="SAM" id="Phobius"/>
    </source>
</evidence>
<dbReference type="Proteomes" id="UP000694864">
    <property type="component" value="Chromosome 8"/>
</dbReference>
<dbReference type="RefSeq" id="XP_019083895.1">
    <property type="nucleotide sequence ID" value="XM_019228350.1"/>
</dbReference>
<sequence>MEVRSELRKHSRSGTRKWVILVGIVAFTHVLLLLSYGDALRYLLPDGRRLKLPNESNKMMNPSRNTLAVSVSEDSVLEKNGNVSGFGLRNETEDDEGFDETVDFESFEDAKDSVSVIKQVVESSVKQSPEVSTSKYGYQVQNVSVESQKKVKGSMLSASSSIAGPASSVGKLPVSGNSALLVSKQVRKKKKMQCNLPPKTVTTIEEMNRILARHRRTSRAMRPRWSSMRDAEILAARKEIENAPVAKLERELQ</sequence>